<dbReference type="OrthoDB" id="3014488at2759"/>
<proteinExistence type="predicted"/>
<feature type="region of interest" description="Disordered" evidence="1">
    <location>
        <begin position="124"/>
        <end position="158"/>
    </location>
</feature>
<evidence type="ECO:0000313" key="3">
    <source>
        <dbReference type="Proteomes" id="UP000217790"/>
    </source>
</evidence>
<name>A0A2H3E5D1_ARMGA</name>
<organism evidence="2 3">
    <name type="scientific">Armillaria gallica</name>
    <name type="common">Bulbous honey fungus</name>
    <name type="synonym">Armillaria bulbosa</name>
    <dbReference type="NCBI Taxonomy" id="47427"/>
    <lineage>
        <taxon>Eukaryota</taxon>
        <taxon>Fungi</taxon>
        <taxon>Dikarya</taxon>
        <taxon>Basidiomycota</taxon>
        <taxon>Agaricomycotina</taxon>
        <taxon>Agaricomycetes</taxon>
        <taxon>Agaricomycetidae</taxon>
        <taxon>Agaricales</taxon>
        <taxon>Marasmiineae</taxon>
        <taxon>Physalacriaceae</taxon>
        <taxon>Armillaria</taxon>
    </lineage>
</organism>
<sequence length="355" mass="40381">MPQWLTQLFRTLLRITMQKDNPEMRVFSKTTEVTSASTLLRSLKENHPFLKDGLGNIIVTKVEYCKCRHTKGSPWEHEFLFVTLDEAVGARRTAFLMAERLMDDAEEYSGAQDGQLADIARHQNGETNGTEGTGANQSSSSSTQSSTTTSLPRVPGTIKGSAPSYIHSSAMVKNLTTGDPPDALDRLVIFPNKEAFAREMKNYPFDVLMVMDLTQSQFEKVTLERFAHLLQTTSENTPRYHFIFSQCYWYAYTIWRILEIAMQPRIDRKAEAERQCSYSRRLVLGKGKSVDKVRSPETIKAQWEAGRPAEDQEWAEKKKAISEDAEGRRKAEARVRELERELESLQRSARSANAL</sequence>
<dbReference type="AlphaFoldDB" id="A0A2H3E5D1"/>
<feature type="region of interest" description="Disordered" evidence="1">
    <location>
        <begin position="301"/>
        <end position="330"/>
    </location>
</feature>
<dbReference type="Proteomes" id="UP000217790">
    <property type="component" value="Unassembled WGS sequence"/>
</dbReference>
<feature type="compositionally biased region" description="Basic and acidic residues" evidence="1">
    <location>
        <begin position="307"/>
        <end position="330"/>
    </location>
</feature>
<accession>A0A2H3E5D1</accession>
<dbReference type="EMBL" id="KZ293647">
    <property type="protein sequence ID" value="PBK98922.1"/>
    <property type="molecule type" value="Genomic_DNA"/>
</dbReference>
<evidence type="ECO:0000313" key="2">
    <source>
        <dbReference type="EMBL" id="PBK98922.1"/>
    </source>
</evidence>
<dbReference type="OMA" id="YIHSSAM"/>
<dbReference type="InParanoid" id="A0A2H3E5D1"/>
<gene>
    <name evidence="2" type="ORF">ARMGADRAFT_1073856</name>
</gene>
<feature type="compositionally biased region" description="Low complexity" evidence="1">
    <location>
        <begin position="125"/>
        <end position="150"/>
    </location>
</feature>
<reference evidence="3" key="1">
    <citation type="journal article" date="2017" name="Nat. Ecol. Evol.">
        <title>Genome expansion and lineage-specific genetic innovations in the forest pathogenic fungi Armillaria.</title>
        <authorList>
            <person name="Sipos G."/>
            <person name="Prasanna A.N."/>
            <person name="Walter M.C."/>
            <person name="O'Connor E."/>
            <person name="Balint B."/>
            <person name="Krizsan K."/>
            <person name="Kiss B."/>
            <person name="Hess J."/>
            <person name="Varga T."/>
            <person name="Slot J."/>
            <person name="Riley R."/>
            <person name="Boka B."/>
            <person name="Rigling D."/>
            <person name="Barry K."/>
            <person name="Lee J."/>
            <person name="Mihaltcheva S."/>
            <person name="LaButti K."/>
            <person name="Lipzen A."/>
            <person name="Waldron R."/>
            <person name="Moloney N.M."/>
            <person name="Sperisen C."/>
            <person name="Kredics L."/>
            <person name="Vagvoelgyi C."/>
            <person name="Patrignani A."/>
            <person name="Fitzpatrick D."/>
            <person name="Nagy I."/>
            <person name="Doyle S."/>
            <person name="Anderson J.B."/>
            <person name="Grigoriev I.V."/>
            <person name="Gueldener U."/>
            <person name="Muensterkoetter M."/>
            <person name="Nagy L.G."/>
        </authorList>
    </citation>
    <scope>NUCLEOTIDE SEQUENCE [LARGE SCALE GENOMIC DNA]</scope>
    <source>
        <strain evidence="3">Ar21-2</strain>
    </source>
</reference>
<keyword evidence="3" id="KW-1185">Reference proteome</keyword>
<dbReference type="STRING" id="47427.A0A2H3E5D1"/>
<protein>
    <submittedName>
        <fullName evidence="2">Uncharacterized protein</fullName>
    </submittedName>
</protein>
<evidence type="ECO:0000256" key="1">
    <source>
        <dbReference type="SAM" id="MobiDB-lite"/>
    </source>
</evidence>